<dbReference type="Pfam" id="PF13483">
    <property type="entry name" value="Lactamase_B_3"/>
    <property type="match status" value="1"/>
</dbReference>
<sequence length="226" mass="25356">MKLTYLGHSAFIFETGSKKCIIDPFIKDNPLCSLKISDLENIDYILVTHGHSDHMGDTVEIAKKYGSTVICNFEISIYLDKYNIKCHSMHIGGSFDFEFGRVKMVPALHGSSILEGNHIIPAGSPCGFIIQSQGKKLYHAGDTGLSMEMSLLKRENIDIALLPVGGNFTMDIDDAIYALELIQPKLVIPMHYNTFPMICCDTQNFEKRAQKICNVRILKPLESMEY</sequence>
<organism evidence="4 5">
    <name type="scientific">Peptoclostridium litorale DSM 5388</name>
    <dbReference type="NCBI Taxonomy" id="1121324"/>
    <lineage>
        <taxon>Bacteria</taxon>
        <taxon>Bacillati</taxon>
        <taxon>Bacillota</taxon>
        <taxon>Clostridia</taxon>
        <taxon>Peptostreptococcales</taxon>
        <taxon>Peptoclostridiaceae</taxon>
        <taxon>Peptoclostridium</taxon>
    </lineage>
</organism>
<protein>
    <recommendedName>
        <fullName evidence="2">UPF0173 metal-dependent hydrolase CLIT_16c00290</fullName>
    </recommendedName>
</protein>
<dbReference type="AlphaFoldDB" id="A0A069RBT2"/>
<dbReference type="GO" id="GO:0016787">
    <property type="term" value="F:hydrolase activity"/>
    <property type="evidence" value="ECO:0007669"/>
    <property type="project" value="UniProtKB-UniRule"/>
</dbReference>
<evidence type="ECO:0000259" key="3">
    <source>
        <dbReference type="SMART" id="SM00849"/>
    </source>
</evidence>
<dbReference type="HAMAP" id="MF_00457">
    <property type="entry name" value="UPF0173"/>
    <property type="match status" value="1"/>
</dbReference>
<feature type="domain" description="Metallo-beta-lactamase" evidence="3">
    <location>
        <begin position="7"/>
        <end position="191"/>
    </location>
</feature>
<evidence type="ECO:0000313" key="4">
    <source>
        <dbReference type="EMBL" id="KDR94529.1"/>
    </source>
</evidence>
<keyword evidence="5" id="KW-1185">Reference proteome</keyword>
<dbReference type="EMBL" id="JJMM01000016">
    <property type="protein sequence ID" value="KDR94529.1"/>
    <property type="molecule type" value="Genomic_DNA"/>
</dbReference>
<reference evidence="4 5" key="1">
    <citation type="submission" date="2014-03" db="EMBL/GenBank/DDBJ databases">
        <title>Genome sequence of Clostridium litorale W6, DSM 5388.</title>
        <authorList>
            <person name="Poehlein A."/>
            <person name="Jagirdar A."/>
            <person name="Khonsari B."/>
            <person name="Chibani C.M."/>
            <person name="Gutierrez Gutierrez D.A."/>
            <person name="Davydova E."/>
            <person name="Alghaithi H.S."/>
            <person name="Nair K.P."/>
            <person name="Dhamotharan K."/>
            <person name="Chandran L."/>
            <person name="G W."/>
            <person name="Daniel R."/>
        </authorList>
    </citation>
    <scope>NUCLEOTIDE SEQUENCE [LARGE SCALE GENOMIC DNA]</scope>
    <source>
        <strain evidence="4 5">W6</strain>
    </source>
</reference>
<comment type="similarity">
    <text evidence="2">Belongs to the UPF0173 family.</text>
</comment>
<dbReference type="Proteomes" id="UP000027946">
    <property type="component" value="Unassembled WGS sequence"/>
</dbReference>
<dbReference type="Gene3D" id="3.60.15.10">
    <property type="entry name" value="Ribonuclease Z/Hydroxyacylglutathione hydrolase-like"/>
    <property type="match status" value="1"/>
</dbReference>
<dbReference type="STRING" id="1121324.CLIT_16c00290"/>
<dbReference type="SMART" id="SM00849">
    <property type="entry name" value="Lactamase_B"/>
    <property type="match status" value="1"/>
</dbReference>
<dbReference type="InterPro" id="IPR036866">
    <property type="entry name" value="RibonucZ/Hydroxyglut_hydro"/>
</dbReference>
<dbReference type="RefSeq" id="WP_038266755.1">
    <property type="nucleotide sequence ID" value="NZ_FSRH01000020.1"/>
</dbReference>
<dbReference type="InterPro" id="IPR001279">
    <property type="entry name" value="Metallo-B-lactamas"/>
</dbReference>
<name>A0A069RBT2_PEPLI</name>
<dbReference type="eggNOG" id="COG2220">
    <property type="taxonomic scope" value="Bacteria"/>
</dbReference>
<dbReference type="NCBIfam" id="NF001911">
    <property type="entry name" value="PRK00685.1"/>
    <property type="match status" value="1"/>
</dbReference>
<evidence type="ECO:0000256" key="1">
    <source>
        <dbReference type="ARBA" id="ARBA00022801"/>
    </source>
</evidence>
<dbReference type="PANTHER" id="PTHR43546">
    <property type="entry name" value="UPF0173 METAL-DEPENDENT HYDROLASE MJ1163-RELATED"/>
    <property type="match status" value="1"/>
</dbReference>
<evidence type="ECO:0000313" key="5">
    <source>
        <dbReference type="Proteomes" id="UP000027946"/>
    </source>
</evidence>
<dbReference type="SUPFAM" id="SSF56281">
    <property type="entry name" value="Metallo-hydrolase/oxidoreductase"/>
    <property type="match status" value="1"/>
</dbReference>
<comment type="caution">
    <text evidence="4">The sequence shown here is derived from an EMBL/GenBank/DDBJ whole genome shotgun (WGS) entry which is preliminary data.</text>
</comment>
<dbReference type="PANTHER" id="PTHR43546:SF3">
    <property type="entry name" value="UPF0173 METAL-DEPENDENT HYDROLASE MJ1163"/>
    <property type="match status" value="1"/>
</dbReference>
<dbReference type="InterPro" id="IPR022877">
    <property type="entry name" value="UPF0173"/>
</dbReference>
<proteinExistence type="inferred from homology"/>
<dbReference type="InterPro" id="IPR050114">
    <property type="entry name" value="UPF0173_UPF0282_UlaG_hydrolase"/>
</dbReference>
<gene>
    <name evidence="4" type="ORF">CLIT_16c00290</name>
</gene>
<evidence type="ECO:0000256" key="2">
    <source>
        <dbReference type="HAMAP-Rule" id="MF_00457"/>
    </source>
</evidence>
<accession>A0A069RBT2</accession>
<keyword evidence="1 2" id="KW-0378">Hydrolase</keyword>
<dbReference type="OrthoDB" id="36975at2"/>